<comment type="caution">
    <text evidence="2">The sequence shown here is derived from an EMBL/GenBank/DDBJ whole genome shotgun (WGS) entry which is preliminary data.</text>
</comment>
<dbReference type="AlphaFoldDB" id="A0A9W8TY83"/>
<sequence>MDTSSCESLPPPNSTPKRRPSSPPPSSRLILSKRHSHSRSLDTQHDSASRLGKATIAMPTTDSAINRSNKTSRIMSSVKRSLTGSHPVTPKKQLPLETTNAMGLYSTVAERTVQHSVSLKRQDFDASPPSIEQIAMGLHISRTPHLRPPPTPNPPFSQRHVPIPLPPPPSRSAMKKPGQTTSSVPSLDPHSISSTTVTSSNLPPTPRSNRSLRSLTLCMSRLSPSVRHFSPISSSTPQSPTASSGDAAPHLVSPKKAVRFSASSLDLRTDRNEQ</sequence>
<evidence type="ECO:0000313" key="2">
    <source>
        <dbReference type="EMBL" id="KAJ3745286.1"/>
    </source>
</evidence>
<dbReference type="Proteomes" id="UP001142393">
    <property type="component" value="Unassembled WGS sequence"/>
</dbReference>
<reference evidence="2 3" key="1">
    <citation type="journal article" date="2023" name="Proc. Natl. Acad. Sci. U.S.A.">
        <title>A global phylogenomic analysis of the shiitake genus Lentinula.</title>
        <authorList>
            <person name="Sierra-Patev S."/>
            <person name="Min B."/>
            <person name="Naranjo-Ortiz M."/>
            <person name="Looney B."/>
            <person name="Konkel Z."/>
            <person name="Slot J.C."/>
            <person name="Sakamoto Y."/>
            <person name="Steenwyk J.L."/>
            <person name="Rokas A."/>
            <person name="Carro J."/>
            <person name="Camarero S."/>
            <person name="Ferreira P."/>
            <person name="Molpeceres G."/>
            <person name="Ruiz-Duenas F.J."/>
            <person name="Serrano A."/>
            <person name="Henrissat B."/>
            <person name="Drula E."/>
            <person name="Hughes K.W."/>
            <person name="Mata J.L."/>
            <person name="Ishikawa N.K."/>
            <person name="Vargas-Isla R."/>
            <person name="Ushijima S."/>
            <person name="Smith C.A."/>
            <person name="Donoghue J."/>
            <person name="Ahrendt S."/>
            <person name="Andreopoulos W."/>
            <person name="He G."/>
            <person name="LaButti K."/>
            <person name="Lipzen A."/>
            <person name="Ng V."/>
            <person name="Riley R."/>
            <person name="Sandor L."/>
            <person name="Barry K."/>
            <person name="Martinez A.T."/>
            <person name="Xiao Y."/>
            <person name="Gibbons J.G."/>
            <person name="Terashima K."/>
            <person name="Grigoriev I.V."/>
            <person name="Hibbett D."/>
        </authorList>
    </citation>
    <scope>NUCLEOTIDE SEQUENCE [LARGE SCALE GENOMIC DNA]</scope>
    <source>
        <strain evidence="2 3">TFB7810</strain>
    </source>
</reference>
<feature type="compositionally biased region" description="Low complexity" evidence="1">
    <location>
        <begin position="230"/>
        <end position="244"/>
    </location>
</feature>
<keyword evidence="3" id="KW-1185">Reference proteome</keyword>
<evidence type="ECO:0000256" key="1">
    <source>
        <dbReference type="SAM" id="MobiDB-lite"/>
    </source>
</evidence>
<organism evidence="2 3">
    <name type="scientific">Lentinula detonsa</name>
    <dbReference type="NCBI Taxonomy" id="2804962"/>
    <lineage>
        <taxon>Eukaryota</taxon>
        <taxon>Fungi</taxon>
        <taxon>Dikarya</taxon>
        <taxon>Basidiomycota</taxon>
        <taxon>Agaricomycotina</taxon>
        <taxon>Agaricomycetes</taxon>
        <taxon>Agaricomycetidae</taxon>
        <taxon>Agaricales</taxon>
        <taxon>Marasmiineae</taxon>
        <taxon>Omphalotaceae</taxon>
        <taxon>Lentinula</taxon>
    </lineage>
</organism>
<dbReference type="EMBL" id="JANVFU010000005">
    <property type="protein sequence ID" value="KAJ3745286.1"/>
    <property type="molecule type" value="Genomic_DNA"/>
</dbReference>
<gene>
    <name evidence="2" type="ORF">DFH05DRAFT_1487282</name>
</gene>
<proteinExistence type="predicted"/>
<feature type="compositionally biased region" description="Basic and acidic residues" evidence="1">
    <location>
        <begin position="39"/>
        <end position="48"/>
    </location>
</feature>
<feature type="compositionally biased region" description="Pro residues" evidence="1">
    <location>
        <begin position="146"/>
        <end position="155"/>
    </location>
</feature>
<feature type="compositionally biased region" description="Polar residues" evidence="1">
    <location>
        <begin position="58"/>
        <end position="86"/>
    </location>
</feature>
<evidence type="ECO:0000313" key="3">
    <source>
        <dbReference type="Proteomes" id="UP001142393"/>
    </source>
</evidence>
<protein>
    <submittedName>
        <fullName evidence="2">Uncharacterized protein</fullName>
    </submittedName>
</protein>
<feature type="region of interest" description="Disordered" evidence="1">
    <location>
        <begin position="1"/>
        <end position="93"/>
    </location>
</feature>
<feature type="region of interest" description="Disordered" evidence="1">
    <location>
        <begin position="228"/>
        <end position="255"/>
    </location>
</feature>
<name>A0A9W8TY83_9AGAR</name>
<accession>A0A9W8TY83</accession>
<feature type="region of interest" description="Disordered" evidence="1">
    <location>
        <begin position="142"/>
        <end position="212"/>
    </location>
</feature>
<feature type="compositionally biased region" description="Polar residues" evidence="1">
    <location>
        <begin position="178"/>
        <end position="212"/>
    </location>
</feature>